<protein>
    <submittedName>
        <fullName evidence="7">NADH-quinone oxidoreductase subunit N</fullName>
    </submittedName>
</protein>
<reference evidence="7" key="1">
    <citation type="journal article" date="2020" name="mSystems">
        <title>Genome- and Community-Level Interaction Insights into Carbon Utilization and Element Cycling Functions of Hydrothermarchaeota in Hydrothermal Sediment.</title>
        <authorList>
            <person name="Zhou Z."/>
            <person name="Liu Y."/>
            <person name="Xu W."/>
            <person name="Pan J."/>
            <person name="Luo Z.H."/>
            <person name="Li M."/>
        </authorList>
    </citation>
    <scope>NUCLEOTIDE SEQUENCE [LARGE SCALE GENOMIC DNA]</scope>
    <source>
        <strain evidence="8">SpSt-38</strain>
        <strain evidence="7">SpSt-87</strain>
    </source>
</reference>
<dbReference type="Pfam" id="PF00361">
    <property type="entry name" value="Proton_antipo_M"/>
    <property type="match status" value="1"/>
</dbReference>
<feature type="domain" description="NADH:quinone oxidoreductase/Mrp antiporter transmembrane" evidence="6">
    <location>
        <begin position="91"/>
        <end position="353"/>
    </location>
</feature>
<dbReference type="AlphaFoldDB" id="A0A7C3MAW8"/>
<name>A0A7C3MAW8_ARCFL</name>
<comment type="caution">
    <text evidence="7">The sequence shown here is derived from an EMBL/GenBank/DDBJ whole genome shotgun (WGS) entry which is preliminary data.</text>
</comment>
<proteinExistence type="predicted"/>
<comment type="subcellular location">
    <subcellularLocation>
        <location evidence="1">Membrane</location>
        <topology evidence="1">Multi-pass membrane protein</topology>
    </subcellularLocation>
</comment>
<dbReference type="InterPro" id="IPR001750">
    <property type="entry name" value="ND/Mrp_TM"/>
</dbReference>
<organism evidence="7">
    <name type="scientific">Archaeoglobus fulgidus</name>
    <dbReference type="NCBI Taxonomy" id="2234"/>
    <lineage>
        <taxon>Archaea</taxon>
        <taxon>Methanobacteriati</taxon>
        <taxon>Methanobacteriota</taxon>
        <taxon>Archaeoglobi</taxon>
        <taxon>Archaeoglobales</taxon>
        <taxon>Archaeoglobaceae</taxon>
        <taxon>Archaeoglobus</taxon>
    </lineage>
</organism>
<feature type="transmembrane region" description="Helical" evidence="5">
    <location>
        <begin position="247"/>
        <end position="266"/>
    </location>
</feature>
<keyword evidence="2 5" id="KW-0812">Transmembrane</keyword>
<dbReference type="GO" id="GO:0016020">
    <property type="term" value="C:membrane"/>
    <property type="evidence" value="ECO:0007669"/>
    <property type="project" value="UniProtKB-SubCell"/>
</dbReference>
<gene>
    <name evidence="8" type="ORF">ENR21_06820</name>
    <name evidence="7" type="ORF">ENW66_06145</name>
</gene>
<accession>A0A7C3MAW8</accession>
<feature type="transmembrane region" description="Helical" evidence="5">
    <location>
        <begin position="29"/>
        <end position="59"/>
    </location>
</feature>
<feature type="transmembrane region" description="Helical" evidence="5">
    <location>
        <begin position="189"/>
        <end position="209"/>
    </location>
</feature>
<feature type="transmembrane region" description="Helical" evidence="5">
    <location>
        <begin position="151"/>
        <end position="177"/>
    </location>
</feature>
<evidence type="ECO:0000256" key="1">
    <source>
        <dbReference type="ARBA" id="ARBA00004141"/>
    </source>
</evidence>
<evidence type="ECO:0000256" key="5">
    <source>
        <dbReference type="SAM" id="Phobius"/>
    </source>
</evidence>
<evidence type="ECO:0000313" key="7">
    <source>
        <dbReference type="EMBL" id="HFW32517.1"/>
    </source>
</evidence>
<evidence type="ECO:0000313" key="8">
    <source>
        <dbReference type="EMBL" id="HGF88070.1"/>
    </source>
</evidence>
<evidence type="ECO:0000259" key="6">
    <source>
        <dbReference type="Pfam" id="PF00361"/>
    </source>
</evidence>
<sequence>MDDMIELLASLIILTVGAALSYKDIRISLVASIVAVLAMMAGGNAYSALILSVALLNIFSLYAMRQNQIAGVDYALVAIMAVATLYVFMVDDLAMMLVLFMVVSAPTYLLVMVSDEKLNVDVGIKYVTFMVIATVLFIIGAVLLYSATDPLVYSLAFLMLIVGLSMEVGIAPVHEWVPDVFASADPIPVSIIASLAKFVPFIIAYKIIIATATPSLWPLLIVLGLIAAVSMFAGNIGALTTNEPSRILAYSTIANMGYILATFVAVTAGKEYVYFAIAGGLLQLFVNSFGKVGYFASIKNGGTSLIPAYILAFSFIGLPPLMGFWSKLFIIYSLVYSQFIWLAVILVLNSAISVPYYIRLARLLGTGWKFNLMSAIVLFASIAMLITLIPPMWFVDLVSLMKGV</sequence>
<feature type="transmembrane region" description="Helical" evidence="5">
    <location>
        <begin position="71"/>
        <end position="89"/>
    </location>
</feature>
<feature type="transmembrane region" description="Helical" evidence="5">
    <location>
        <begin position="126"/>
        <end position="145"/>
    </location>
</feature>
<evidence type="ECO:0000256" key="3">
    <source>
        <dbReference type="ARBA" id="ARBA00022989"/>
    </source>
</evidence>
<dbReference type="EMBL" id="DTLB01000037">
    <property type="protein sequence ID" value="HFW32517.1"/>
    <property type="molecule type" value="Genomic_DNA"/>
</dbReference>
<keyword evidence="4 5" id="KW-0472">Membrane</keyword>
<feature type="transmembrane region" description="Helical" evidence="5">
    <location>
        <begin position="95"/>
        <end position="114"/>
    </location>
</feature>
<dbReference type="PANTHER" id="PTHR22773">
    <property type="entry name" value="NADH DEHYDROGENASE"/>
    <property type="match status" value="1"/>
</dbReference>
<feature type="transmembrane region" description="Helical" evidence="5">
    <location>
        <begin position="272"/>
        <end position="296"/>
    </location>
</feature>
<feature type="transmembrane region" description="Helical" evidence="5">
    <location>
        <begin position="308"/>
        <end position="332"/>
    </location>
</feature>
<dbReference type="EMBL" id="DSQD01000210">
    <property type="protein sequence ID" value="HGF88070.1"/>
    <property type="molecule type" value="Genomic_DNA"/>
</dbReference>
<feature type="transmembrane region" description="Helical" evidence="5">
    <location>
        <begin position="215"/>
        <end position="235"/>
    </location>
</feature>
<feature type="transmembrane region" description="Helical" evidence="5">
    <location>
        <begin position="370"/>
        <end position="394"/>
    </location>
</feature>
<evidence type="ECO:0000256" key="4">
    <source>
        <dbReference type="ARBA" id="ARBA00023136"/>
    </source>
</evidence>
<evidence type="ECO:0000256" key="2">
    <source>
        <dbReference type="ARBA" id="ARBA00022692"/>
    </source>
</evidence>
<feature type="transmembrane region" description="Helical" evidence="5">
    <location>
        <begin position="338"/>
        <end position="358"/>
    </location>
</feature>
<keyword evidence="3 5" id="KW-1133">Transmembrane helix</keyword>